<evidence type="ECO:0000259" key="2">
    <source>
        <dbReference type="Pfam" id="PF13452"/>
    </source>
</evidence>
<proteinExistence type="inferred from homology"/>
<dbReference type="Gene3D" id="3.10.129.10">
    <property type="entry name" value="Hotdog Thioesterase"/>
    <property type="match status" value="1"/>
</dbReference>
<dbReference type="RefSeq" id="WP_096371698.1">
    <property type="nucleotide sequence ID" value="NZ_AP017624.1"/>
</dbReference>
<dbReference type="NCBIfam" id="NF040624">
    <property type="entry name" value="HadA"/>
    <property type="match status" value="1"/>
</dbReference>
<sequence length="159" mass="17434">MVLTEDIVGMHFRYPDHYVVEREKIREYAVAVLNDDASFFEEGAAADLGHKGLLAPLTFISVFGYKAQSAFFKHANIGVSDQQIVQVDQVLKFSKPIVAGDILHCDVHVDSVREAHDTQIIVTRNIVTNEAGEIVQETLTTLAGRVGEDGEEGFSDGTA</sequence>
<dbReference type="HAMAP" id="MF_00799">
    <property type="entry name" value="UPF0336"/>
    <property type="match status" value="1"/>
</dbReference>
<dbReference type="InterPro" id="IPR016709">
    <property type="entry name" value="HadA-like"/>
</dbReference>
<dbReference type="SUPFAM" id="SSF54637">
    <property type="entry name" value="Thioesterase/thiol ester dehydrase-isomerase"/>
    <property type="match status" value="1"/>
</dbReference>
<dbReference type="Pfam" id="PF13452">
    <property type="entry name" value="FAS1_DH_region"/>
    <property type="match status" value="1"/>
</dbReference>
<evidence type="ECO:0000313" key="3">
    <source>
        <dbReference type="EMBL" id="BAV43054.1"/>
    </source>
</evidence>
<dbReference type="CDD" id="cd03441">
    <property type="entry name" value="R_hydratase_like"/>
    <property type="match status" value="1"/>
</dbReference>
<name>A0A1B4Y7M9_MYCUL</name>
<organism evidence="3 4">
    <name type="scientific">Mycobacterium ulcerans subsp. shinshuense</name>
    <dbReference type="NCBI Taxonomy" id="1124626"/>
    <lineage>
        <taxon>Bacteria</taxon>
        <taxon>Bacillati</taxon>
        <taxon>Actinomycetota</taxon>
        <taxon>Actinomycetes</taxon>
        <taxon>Mycobacteriales</taxon>
        <taxon>Mycobacteriaceae</taxon>
        <taxon>Mycobacterium</taxon>
        <taxon>Mycobacterium ulcerans group</taxon>
    </lineage>
</organism>
<dbReference type="InterPro" id="IPR039569">
    <property type="entry name" value="FAS1-like_DH_region"/>
</dbReference>
<accession>A0A1B4Y7M9</accession>
<evidence type="ECO:0000313" key="4">
    <source>
        <dbReference type="Proteomes" id="UP000218067"/>
    </source>
</evidence>
<dbReference type="GeneID" id="93438669"/>
<comment type="similarity">
    <text evidence="1">Belongs to the UPF0336 family.</text>
</comment>
<gene>
    <name evidence="3" type="primary">hadA</name>
    <name evidence="3" type="ORF">SHTP_4096</name>
</gene>
<dbReference type="EMBL" id="AP017624">
    <property type="protein sequence ID" value="BAV43054.1"/>
    <property type="molecule type" value="Genomic_DNA"/>
</dbReference>
<dbReference type="AlphaFoldDB" id="A0A1B4Y7M9"/>
<dbReference type="NCBIfam" id="NF010245">
    <property type="entry name" value="PRK13692.1"/>
    <property type="match status" value="1"/>
</dbReference>
<protein>
    <recommendedName>
        <fullName evidence="1">UPF0336 protein SHTP_4096</fullName>
    </recommendedName>
</protein>
<dbReference type="PIRSF" id="PIRSF018072">
    <property type="entry name" value="UCP018072"/>
    <property type="match status" value="1"/>
</dbReference>
<dbReference type="InterPro" id="IPR054849">
    <property type="entry name" value="UPF0336_fam"/>
</dbReference>
<feature type="domain" description="FAS1-like dehydratase" evidence="2">
    <location>
        <begin position="7"/>
        <end position="137"/>
    </location>
</feature>
<dbReference type="InterPro" id="IPR029069">
    <property type="entry name" value="HotDog_dom_sf"/>
</dbReference>
<dbReference type="Proteomes" id="UP000218067">
    <property type="component" value="Chromosome"/>
</dbReference>
<reference evidence="3 4" key="1">
    <citation type="submission" date="2016-08" db="EMBL/GenBank/DDBJ databases">
        <title>Complete genome sequence of Mycobacterium shinshuense, a subspecies of M. ulcerans.</title>
        <authorList>
            <person name="Yoshida M."/>
            <person name="Ogura Y."/>
            <person name="Hayashi T."/>
            <person name="Hoshino Y."/>
        </authorList>
    </citation>
    <scope>NUCLEOTIDE SEQUENCE [LARGE SCALE GENOMIC DNA]</scope>
    <source>
        <strain evidence="4">ATCC 33728</strain>
    </source>
</reference>
<evidence type="ECO:0000256" key="1">
    <source>
        <dbReference type="HAMAP-Rule" id="MF_00799"/>
    </source>
</evidence>